<keyword evidence="8" id="KW-1185">Reference proteome</keyword>
<feature type="compositionally biased region" description="Polar residues" evidence="5">
    <location>
        <begin position="382"/>
        <end position="413"/>
    </location>
</feature>
<feature type="non-terminal residue" evidence="7">
    <location>
        <position position="666"/>
    </location>
</feature>
<feature type="domain" description="C2H2-type" evidence="6">
    <location>
        <begin position="130"/>
        <end position="157"/>
    </location>
</feature>
<evidence type="ECO:0000256" key="5">
    <source>
        <dbReference type="SAM" id="MobiDB-lite"/>
    </source>
</evidence>
<dbReference type="GO" id="GO:0000981">
    <property type="term" value="F:DNA-binding transcription factor activity, RNA polymerase II-specific"/>
    <property type="evidence" value="ECO:0007669"/>
    <property type="project" value="TreeGrafter"/>
</dbReference>
<keyword evidence="1" id="KW-0479">Metal-binding</keyword>
<dbReference type="OrthoDB" id="624345at2759"/>
<evidence type="ECO:0000313" key="8">
    <source>
        <dbReference type="Proteomes" id="UP000237438"/>
    </source>
</evidence>
<dbReference type="PANTHER" id="PTHR23235:SF127">
    <property type="entry name" value="TRANSCRIPTION FACTOR, PUTATIVE (AFU_ORTHOLOGUE AFUA_3G09820)-RELATED"/>
    <property type="match status" value="1"/>
</dbReference>
<dbReference type="GO" id="GO:0008270">
    <property type="term" value="F:zinc ion binding"/>
    <property type="evidence" value="ECO:0007669"/>
    <property type="project" value="UniProtKB-KW"/>
</dbReference>
<proteinExistence type="predicted"/>
<dbReference type="PANTHER" id="PTHR23235">
    <property type="entry name" value="KRUEPPEL-LIKE TRANSCRIPTION FACTOR"/>
    <property type="match status" value="1"/>
</dbReference>
<reference evidence="7 8" key="1">
    <citation type="submission" date="2017-10" db="EMBL/GenBank/DDBJ databases">
        <title>Development of genomic resources for the powdery mildew, Erysiphe pulchra.</title>
        <authorList>
            <person name="Wadl P.A."/>
            <person name="Mack B.M."/>
            <person name="Moore G."/>
            <person name="Beltz S.B."/>
        </authorList>
    </citation>
    <scope>NUCLEOTIDE SEQUENCE [LARGE SCALE GENOMIC DNA]</scope>
    <source>
        <strain evidence="7">Cflorida</strain>
    </source>
</reference>
<comment type="caution">
    <text evidence="7">The sequence shown here is derived from an EMBL/GenBank/DDBJ whole genome shotgun (WGS) entry which is preliminary data.</text>
</comment>
<dbReference type="PROSITE" id="PS50157">
    <property type="entry name" value="ZINC_FINGER_C2H2_2"/>
    <property type="match status" value="2"/>
</dbReference>
<evidence type="ECO:0000256" key="1">
    <source>
        <dbReference type="ARBA" id="ARBA00022723"/>
    </source>
</evidence>
<evidence type="ECO:0000313" key="7">
    <source>
        <dbReference type="EMBL" id="POS84382.1"/>
    </source>
</evidence>
<dbReference type="Proteomes" id="UP000237438">
    <property type="component" value="Unassembled WGS sequence"/>
</dbReference>
<dbReference type="InterPro" id="IPR013087">
    <property type="entry name" value="Znf_C2H2_type"/>
</dbReference>
<feature type="compositionally biased region" description="Polar residues" evidence="5">
    <location>
        <begin position="182"/>
        <end position="195"/>
    </location>
</feature>
<evidence type="ECO:0000259" key="6">
    <source>
        <dbReference type="PROSITE" id="PS50157"/>
    </source>
</evidence>
<dbReference type="EMBL" id="PEDP01001042">
    <property type="protein sequence ID" value="POS84382.1"/>
    <property type="molecule type" value="Genomic_DNA"/>
</dbReference>
<accession>A0A2S4PQS0</accession>
<dbReference type="SUPFAM" id="SSF57667">
    <property type="entry name" value="beta-beta-alpha zinc fingers"/>
    <property type="match status" value="1"/>
</dbReference>
<feature type="region of interest" description="Disordered" evidence="5">
    <location>
        <begin position="182"/>
        <end position="203"/>
    </location>
</feature>
<dbReference type="GO" id="GO:0000978">
    <property type="term" value="F:RNA polymerase II cis-regulatory region sequence-specific DNA binding"/>
    <property type="evidence" value="ECO:0007669"/>
    <property type="project" value="TreeGrafter"/>
</dbReference>
<feature type="region of interest" description="Disordered" evidence="5">
    <location>
        <begin position="337"/>
        <end position="465"/>
    </location>
</feature>
<gene>
    <name evidence="7" type="ORF">EPUL_003638</name>
</gene>
<feature type="domain" description="C2H2-type" evidence="6">
    <location>
        <begin position="83"/>
        <end position="129"/>
    </location>
</feature>
<evidence type="ECO:0000256" key="4">
    <source>
        <dbReference type="PROSITE-ProRule" id="PRU00042"/>
    </source>
</evidence>
<evidence type="ECO:0000256" key="2">
    <source>
        <dbReference type="ARBA" id="ARBA00022771"/>
    </source>
</evidence>
<dbReference type="AlphaFoldDB" id="A0A2S4PQS0"/>
<dbReference type="STRING" id="225359.A0A2S4PQS0"/>
<feature type="compositionally biased region" description="Polar residues" evidence="5">
    <location>
        <begin position="437"/>
        <end position="459"/>
    </location>
</feature>
<name>A0A2S4PQS0_9PEZI</name>
<sequence>MDNLICEKTFFKPESSPIPHPLSLQRSKILSNQEDVSASRMSEGVGMQGIITHEQATQVEDKLAEKSSSGNNKKKKKGKVQIFYCSDFPPCNLSFTRSEHLARHIRYAYIPPIKILFPKNDRKHTGERPFQCHCNRRFSRLDNLRQHAQSIHQNEEIPENSLALISSRSQRQIRTDKGRTVLNRTRSNTGGSQTGPIREHKRNSWSISSISSVGSTYSAGYVRERSLPNSHLIPTSENLGLGYEIPGFLDSPIIKQPLSPIGLGTSPLSESILVSSESTSWKSSPDSSYLGRVNPKSFQTSNRRLSFPLPLDNSFVSSPREKKGQLYHTNFESFSPVSTHVKSSPTMTTSSIKNILNEKNTKSEESNRRRTWHPDIRPSYNYAIQQSNLSSSTTRDSQIQPLCSPSNISTSMNILRLPGIESFGPLHRPKTPPPRNFSHSNRDTSSQNLWHTQDNNRGQSTEEKEHVINTNKNLLELNYRQRPSSSWQNEGLQSPQNVSILSSQIENYSYKSSPESSGQEYFRPHVKIPPILLPNERYFDTANNTIGSPIYSQMAELQVHSHSEAPIEFSHTNNQVLPSFKDSKTEHRQSNFQSKHNNEILNHSDLSRRDQFISRPFFSSTVPDRPLTLPYESAFKSQKYVQLDEKRNDHTPVSLRLDTLVAAATR</sequence>
<organism evidence="7 8">
    <name type="scientific">Erysiphe pulchra</name>
    <dbReference type="NCBI Taxonomy" id="225359"/>
    <lineage>
        <taxon>Eukaryota</taxon>
        <taxon>Fungi</taxon>
        <taxon>Dikarya</taxon>
        <taxon>Ascomycota</taxon>
        <taxon>Pezizomycotina</taxon>
        <taxon>Leotiomycetes</taxon>
        <taxon>Erysiphales</taxon>
        <taxon>Erysiphaceae</taxon>
        <taxon>Erysiphe</taxon>
    </lineage>
</organism>
<keyword evidence="3" id="KW-0862">Zinc</keyword>
<feature type="compositionally biased region" description="Basic and acidic residues" evidence="5">
    <location>
        <begin position="359"/>
        <end position="376"/>
    </location>
</feature>
<protein>
    <recommendedName>
        <fullName evidence="6">C2H2-type domain-containing protein</fullName>
    </recommendedName>
</protein>
<dbReference type="InterPro" id="IPR036236">
    <property type="entry name" value="Znf_C2H2_sf"/>
</dbReference>
<feature type="compositionally biased region" description="Polar residues" evidence="5">
    <location>
        <begin position="337"/>
        <end position="358"/>
    </location>
</feature>
<dbReference type="Gene3D" id="3.30.160.60">
    <property type="entry name" value="Classic Zinc Finger"/>
    <property type="match status" value="2"/>
</dbReference>
<evidence type="ECO:0000256" key="3">
    <source>
        <dbReference type="ARBA" id="ARBA00022833"/>
    </source>
</evidence>
<keyword evidence="2 4" id="KW-0863">Zinc-finger</keyword>